<reference evidence="9 10" key="2">
    <citation type="journal article" date="2015" name="Eukaryot. Cell">
        <title>Asexual propagation of a virulent clone complex in a human and feline outbreak of sporotrichosis.</title>
        <authorList>
            <person name="Teixeira Mde M."/>
            <person name="Rodrigues A.M."/>
            <person name="Tsui C.K."/>
            <person name="de Almeida L.G."/>
            <person name="Van Diepeningen A.D."/>
            <person name="van den Ende B.G."/>
            <person name="Fernandes G.F."/>
            <person name="Kano R."/>
            <person name="Hamelin R.C."/>
            <person name="Lopes-Bezerra L.M."/>
            <person name="Vasconcelos A.T."/>
            <person name="de Hoog S."/>
            <person name="de Camargo Z.P."/>
            <person name="Felipe M.S."/>
        </authorList>
    </citation>
    <scope>NUCLEOTIDE SEQUENCE [LARGE SCALE GENOMIC DNA]</scope>
    <source>
        <strain evidence="9 10">1099-18</strain>
    </source>
</reference>
<dbReference type="PANTHER" id="PTHR43775:SF29">
    <property type="entry name" value="ASPERFURANONE POLYKETIDE SYNTHASE AFOG-RELATED"/>
    <property type="match status" value="1"/>
</dbReference>
<dbReference type="Proteomes" id="UP000033710">
    <property type="component" value="Unassembled WGS sequence"/>
</dbReference>
<dbReference type="SMART" id="SM00829">
    <property type="entry name" value="PKS_ER"/>
    <property type="match status" value="1"/>
</dbReference>
<dbReference type="CDD" id="cd00833">
    <property type="entry name" value="PKS"/>
    <property type="match status" value="1"/>
</dbReference>
<dbReference type="Pfam" id="PF00698">
    <property type="entry name" value="Acyl_transf_1"/>
    <property type="match status" value="1"/>
</dbReference>
<evidence type="ECO:0000313" key="10">
    <source>
        <dbReference type="Proteomes" id="UP000033710"/>
    </source>
</evidence>
<keyword evidence="5" id="KW-0511">Multifunctional enzyme</keyword>
<dbReference type="Gene3D" id="1.10.1200.10">
    <property type="entry name" value="ACP-like"/>
    <property type="match status" value="1"/>
</dbReference>
<dbReference type="SUPFAM" id="SSF52151">
    <property type="entry name" value="FabD/lysophospholipase-like"/>
    <property type="match status" value="1"/>
</dbReference>
<dbReference type="SMART" id="SM00826">
    <property type="entry name" value="PKS_DH"/>
    <property type="match status" value="1"/>
</dbReference>
<dbReference type="Pfam" id="PF08659">
    <property type="entry name" value="KR"/>
    <property type="match status" value="1"/>
</dbReference>
<dbReference type="InterPro" id="IPR001227">
    <property type="entry name" value="Ac_transferase_dom_sf"/>
</dbReference>
<dbReference type="SMART" id="SM00823">
    <property type="entry name" value="PKS_PP"/>
    <property type="match status" value="1"/>
</dbReference>
<evidence type="ECO:0000256" key="4">
    <source>
        <dbReference type="ARBA" id="ARBA00023002"/>
    </source>
</evidence>
<keyword evidence="4" id="KW-0560">Oxidoreductase</keyword>
<dbReference type="Gene3D" id="3.40.366.10">
    <property type="entry name" value="Malonyl-Coenzyme A Acyl Carrier Protein, domain 2"/>
    <property type="match status" value="1"/>
</dbReference>
<sequence>MDALDALPDGNIDDVIAVVGMSCRFPGDADNVENFWEMIREGKDAWSEIPSDRFNAKGWYHPDPNRPGSFHIRGAHFIKGDIAAFDAPFFSISTAEAVSMDPQQRMLLEVVYEALDSAGIPVASLSNTATSVFCGSFVRDYEQPCMRDPDTTPPYSATGNGIAILANRISHAFDFAGTSQTIDTGCSASMIAVHQACKSLLSGESSVCIAAGVGLIFSPNTLVPMANLNILGSDGRCYTFDKRANGYGRGEGTGVLILKRLQDAIAANDTIRAVIRATASNQDGHTQGITLPSQARQVQNMSDIYRTSGLDITRTAYMECHGTGTQVGDVKETQAATELFCKHRTLENPLYIGSVKTNIGHLEGSAGVAGLIKGILVVERGFIPKHLNFDSPNPNIDFDRMKLKVAMGLTPWPVPGLRRASVNSFGFGGTNAHVVLDDAHHFLSERRITGGHHNTFLFPGDEMESQLTKTDEQCRRRHLFVFSGHDEAGLTRVIESQAKYVAKNTSADGFAANYAYTLLSRRSRLSWRTFIVASTATELYQKLETKCLPKPIQAARCTPKELAFVFCGQGAQWYAMGRELLQYQAFYSSISTASWYMSDVLESPFCLWVELHRSKELSQISDPQISQPATTAIQIALVDLLLSAGIVPTSVIGHSSGEIAAAYAAGAISREDAWKIAYFRGQSVCQISKLKPQLQGGMLAVALSEEDARRGFAEANVNSIDVACINGPTSVTLSGDIDEISHLYDFFRGRGCRAAKVNVTTAYHSRHMQVIEDIYRSSLKDLGHPLSSSRSTAFFSSVFGRQIPPSELDTEYWVRNLTQPVQFYQAVSALMATASPHSFLEVSPHRVWESTLHQIHNSLQGTGSAAASVQFSYASLLHSSRDAFLTVLEALGHLWVQGFSFDTNWPLTSRRTEGKPRHLVDVPSYPWDHSKKYWHESHLSKANRFRSHGREDIIGAPLENSTPQDPRWRGFFRVQENPWLKDHVIQRSIIYPAGGMIAMAIEAAKQVADHSRAILGYEVTGFKIAKPMLIPMSTQGLEHMLSAHLLDEDEKPIHGPVVAYAFSILSKPTDGPWTTHCKGRFSVVYCNKGVFPATEMEQRVGTAAHRQAYRYVQKYCHTPLNPRQFYETLDVIGMTYGPQFRNLVEINKGDASVHAVIQIPDTKSMMPYQYEFDHVIHPSTLDTMLQTVIPLGDCRGAMLPCSAGRIFVSEALPKGAGSRFRGFTTARTPPSGGAIADITMFDEGLHAPAVILEDLLFKSVAPETAPGNGGFLPSHRNLCSEIVWKQDASNIAALGFDLPISIQEVIDLTSHQNPSQSILYHALHGPNSVYGGMNFPNGDIRHLGAVADAVNITRFFLGSLAAGYETPRFSRCIVSGVNAKKTWQHIRMLKEMGPGLERIHCAEAESENDTHGLVVCSIDNQTSVNSLTRILQRVDENGWLVVLSNLGCAIEDAEYGALRLAIQSAGFQVSSSLAKERSFLTAQKLPRREKLHMTPTEKRDKMIVLLPDSMSAFVTELKSILSSILEQRLAFEVHEANIHSLPILEVPYSFVLSLVEVDTPLITSMGPRLFKVLHSVLTQSCGIFWLSQGGQIDCKNPNRSPISGLARTLRSEQCKRKIVTLDIGSDLYSLSGVHGVSGAQETLVNSIVHIIENILKIPAGKALSRSSYEDVEFAYSNGKLLIPRLVPLEVLNSTIEKSPLVKQTMLLAKGRAMKLDLCTLQAADGPRFVEDVGVLHGTLLANEVRIAVIGTNLLPEDVIQATRGTFPQMVGTDVFGRVVEAGTGVSGFQKESYVVARTRGTLKTHIIVDSSTVRHIENPGDWRGSCPTAFSTAMYALNTGRRIMRGDFVLVYGVSSAYSQAAIRIALALGGNVLVGCLTEEEKFMAEKYFNIPSGHILKVEGTGNTFETRVLAITHRFGVDVVFDPTSCHVTQAFACVAECGRVIRVAQKGCGIPSPPLADNNVSFETVDIDLLESRRPDESRRLAADVDKMLQLAPGLDSLCGVIEHNMCDLQAVLSEASANPFFGSRLLFTEADAGANLVNTHVQSFFRAELSSSATYLLVGGLGGLGRSIAEHLVRCGAKHIAFFSRSGANSEVAQAFLSKLHAAGIYARAFTADICNGEQLAVAIKKVQAAMPSIRGAIQCAGVVDDAAFASMDYDRWQRAFEPKVVGSNNLHELLPKDMDFLIFLSSSSGIIGNRGQANYSAGNCFQDALARHRSALGMHSVSIDLGLVLGAGMVAENESLLDAMKATGFIGIRIQDALSILDRAMAPPGSEASLSVPAQIVTAVGTGGLTIQKQPADPFWTRAALFRYLNQVDAPPHGLNSAARKAAGQNLRSAVRTASTAEEAAQAVCAALIATVARRKGMVQDDFDPQQSLGNYGIDSLDSIFVLGWISRETGATVQTVEGVTIAELSQDIAQRMLAVEEEGQ</sequence>
<evidence type="ECO:0000259" key="7">
    <source>
        <dbReference type="PROSITE" id="PS52004"/>
    </source>
</evidence>
<dbReference type="PANTHER" id="PTHR43775">
    <property type="entry name" value="FATTY ACID SYNTHASE"/>
    <property type="match status" value="1"/>
</dbReference>
<dbReference type="PROSITE" id="PS52019">
    <property type="entry name" value="PKS_MFAS_DH"/>
    <property type="match status" value="1"/>
</dbReference>
<feature type="active site" description="Proton acceptor; for dehydratase activity" evidence="6">
    <location>
        <position position="983"/>
    </location>
</feature>
<dbReference type="CDD" id="cd05195">
    <property type="entry name" value="enoyl_red"/>
    <property type="match status" value="1"/>
</dbReference>
<dbReference type="SUPFAM" id="SSF47336">
    <property type="entry name" value="ACP-like"/>
    <property type="match status" value="1"/>
</dbReference>
<dbReference type="PROSITE" id="PS52004">
    <property type="entry name" value="KS3_2"/>
    <property type="match status" value="1"/>
</dbReference>
<dbReference type="InterPro" id="IPR013968">
    <property type="entry name" value="PKS_KR"/>
</dbReference>
<dbReference type="PROSITE" id="PS00606">
    <property type="entry name" value="KS3_1"/>
    <property type="match status" value="1"/>
</dbReference>
<dbReference type="InterPro" id="IPR036291">
    <property type="entry name" value="NAD(P)-bd_dom_sf"/>
</dbReference>
<dbReference type="InterPro" id="IPR020843">
    <property type="entry name" value="ER"/>
</dbReference>
<dbReference type="Gene3D" id="3.10.129.110">
    <property type="entry name" value="Polyketide synthase dehydratase"/>
    <property type="match status" value="1"/>
</dbReference>
<dbReference type="Pfam" id="PF02801">
    <property type="entry name" value="Ketoacyl-synt_C"/>
    <property type="match status" value="1"/>
</dbReference>
<feature type="active site" description="Proton donor; for dehydratase activity" evidence="6">
    <location>
        <position position="1182"/>
    </location>
</feature>
<dbReference type="CDD" id="cd05274">
    <property type="entry name" value="KR_FAS_SDR_x"/>
    <property type="match status" value="1"/>
</dbReference>
<dbReference type="SUPFAM" id="SSF53901">
    <property type="entry name" value="Thiolase-like"/>
    <property type="match status" value="1"/>
</dbReference>
<feature type="region of interest" description="N-terminal hotdog fold" evidence="6">
    <location>
        <begin position="951"/>
        <end position="1088"/>
    </location>
</feature>
<name>A0A0F2M3I7_SPOSC</name>
<dbReference type="KEGG" id="ssck:SPSK_02911"/>
<dbReference type="InterPro" id="IPR016039">
    <property type="entry name" value="Thiolase-like"/>
</dbReference>
<keyword evidence="1" id="KW-0596">Phosphopantetheine</keyword>
<dbReference type="Pfam" id="PF14765">
    <property type="entry name" value="PS-DH"/>
    <property type="match status" value="1"/>
</dbReference>
<dbReference type="InterPro" id="IPR020807">
    <property type="entry name" value="PKS_DH"/>
</dbReference>
<dbReference type="InterPro" id="IPR057326">
    <property type="entry name" value="KR_dom"/>
</dbReference>
<dbReference type="Gene3D" id="3.90.180.10">
    <property type="entry name" value="Medium-chain alcohol dehydrogenases, catalytic domain"/>
    <property type="match status" value="1"/>
</dbReference>
<dbReference type="InterPro" id="IPR011032">
    <property type="entry name" value="GroES-like_sf"/>
</dbReference>
<keyword evidence="3" id="KW-0808">Transferase</keyword>
<dbReference type="InterPro" id="IPR016035">
    <property type="entry name" value="Acyl_Trfase/lysoPLipase"/>
</dbReference>
<dbReference type="SUPFAM" id="SSF50129">
    <property type="entry name" value="GroES-like"/>
    <property type="match status" value="1"/>
</dbReference>
<dbReference type="InterPro" id="IPR014031">
    <property type="entry name" value="Ketoacyl_synth_C"/>
</dbReference>
<feature type="domain" description="Ketosynthase family 3 (KS3)" evidence="7">
    <location>
        <begin position="13"/>
        <end position="438"/>
    </location>
</feature>
<gene>
    <name evidence="9" type="ORF">SPSK_02911</name>
</gene>
<keyword evidence="2" id="KW-0597">Phosphoprotein</keyword>
<dbReference type="InterPro" id="IPR020806">
    <property type="entry name" value="PKS_PP-bd"/>
</dbReference>
<dbReference type="InterPro" id="IPR042104">
    <property type="entry name" value="PKS_dehydratase_sf"/>
</dbReference>
<dbReference type="InterPro" id="IPR020841">
    <property type="entry name" value="PKS_Beta-ketoAc_synthase_dom"/>
</dbReference>
<reference evidence="9 10" key="1">
    <citation type="journal article" date="2014" name="BMC Genomics">
        <title>Comparative genomics of the major fungal agents of human and animal Sporotrichosis: Sporothrix schenckii and Sporothrix brasiliensis.</title>
        <authorList>
            <person name="Teixeira M.M."/>
            <person name="de Almeida L.G."/>
            <person name="Kubitschek-Barreira P."/>
            <person name="Alves F.L."/>
            <person name="Kioshima E.S."/>
            <person name="Abadio A.K."/>
            <person name="Fernandes L."/>
            <person name="Derengowski L.S."/>
            <person name="Ferreira K.S."/>
            <person name="Souza R.C."/>
            <person name="Ruiz J.C."/>
            <person name="de Andrade N.C."/>
            <person name="Paes H.C."/>
            <person name="Nicola A.M."/>
            <person name="Albuquerque P."/>
            <person name="Gerber A.L."/>
            <person name="Martins V.P."/>
            <person name="Peconick L.D."/>
            <person name="Neto A.V."/>
            <person name="Chaucanez C.B."/>
            <person name="Silva P.A."/>
            <person name="Cunha O.L."/>
            <person name="de Oliveira F.F."/>
            <person name="dos Santos T.C."/>
            <person name="Barros A.L."/>
            <person name="Soares M.A."/>
            <person name="de Oliveira L.M."/>
            <person name="Marini M.M."/>
            <person name="Villalobos-Duno H."/>
            <person name="Cunha M.M."/>
            <person name="de Hoog S."/>
            <person name="da Silveira J.F."/>
            <person name="Henrissat B."/>
            <person name="Nino-Vega G.A."/>
            <person name="Cisalpino P.S."/>
            <person name="Mora-Montes H.M."/>
            <person name="Almeida S.R."/>
            <person name="Stajich J.E."/>
            <person name="Lopes-Bezerra L.M."/>
            <person name="Vasconcelos A.T."/>
            <person name="Felipe M.S."/>
        </authorList>
    </citation>
    <scope>NUCLEOTIDE SEQUENCE [LARGE SCALE GENOMIC DNA]</scope>
    <source>
        <strain evidence="9 10">1099-18</strain>
    </source>
</reference>
<protein>
    <submittedName>
        <fullName evidence="9">Polyketide synthase</fullName>
    </submittedName>
</protein>
<dbReference type="InterPro" id="IPR014043">
    <property type="entry name" value="Acyl_transferase_dom"/>
</dbReference>
<dbReference type="SUPFAM" id="SSF55048">
    <property type="entry name" value="Probable ACP-binding domain of malonyl-CoA ACP transacylase"/>
    <property type="match status" value="1"/>
</dbReference>
<dbReference type="SUPFAM" id="SSF51735">
    <property type="entry name" value="NAD(P)-binding Rossmann-fold domains"/>
    <property type="match status" value="2"/>
</dbReference>
<feature type="region of interest" description="C-terminal hotdog fold" evidence="6">
    <location>
        <begin position="1117"/>
        <end position="1266"/>
    </location>
</feature>
<dbReference type="InterPro" id="IPR036736">
    <property type="entry name" value="ACP-like_sf"/>
</dbReference>
<dbReference type="Pfam" id="PF00109">
    <property type="entry name" value="ketoacyl-synt"/>
    <property type="match status" value="1"/>
</dbReference>
<dbReference type="SMART" id="SM00825">
    <property type="entry name" value="PKS_KS"/>
    <property type="match status" value="1"/>
</dbReference>
<dbReference type="EMBL" id="AXCR01000010">
    <property type="protein sequence ID" value="KJR82716.1"/>
    <property type="molecule type" value="Genomic_DNA"/>
</dbReference>
<evidence type="ECO:0000313" key="9">
    <source>
        <dbReference type="EMBL" id="KJR82716.1"/>
    </source>
</evidence>
<dbReference type="OrthoDB" id="329835at2759"/>
<dbReference type="GO" id="GO:0044550">
    <property type="term" value="P:secondary metabolite biosynthetic process"/>
    <property type="evidence" value="ECO:0007669"/>
    <property type="project" value="TreeGrafter"/>
</dbReference>
<dbReference type="InterPro" id="IPR032821">
    <property type="entry name" value="PKS_assoc"/>
</dbReference>
<dbReference type="GO" id="GO:0006633">
    <property type="term" value="P:fatty acid biosynthetic process"/>
    <property type="evidence" value="ECO:0007669"/>
    <property type="project" value="InterPro"/>
</dbReference>
<dbReference type="GO" id="GO:0031177">
    <property type="term" value="F:phosphopantetheine binding"/>
    <property type="evidence" value="ECO:0007669"/>
    <property type="project" value="InterPro"/>
</dbReference>
<dbReference type="InterPro" id="IPR016036">
    <property type="entry name" value="Malonyl_transacylase_ACP-bd"/>
</dbReference>
<evidence type="ECO:0000256" key="2">
    <source>
        <dbReference type="ARBA" id="ARBA00022553"/>
    </source>
</evidence>
<proteinExistence type="predicted"/>
<evidence type="ECO:0000259" key="8">
    <source>
        <dbReference type="PROSITE" id="PS52019"/>
    </source>
</evidence>
<dbReference type="InterPro" id="IPR049552">
    <property type="entry name" value="PKS_DH_N"/>
</dbReference>
<organism evidence="9 10">
    <name type="scientific">Sporothrix schenckii 1099-18</name>
    <dbReference type="NCBI Taxonomy" id="1397361"/>
    <lineage>
        <taxon>Eukaryota</taxon>
        <taxon>Fungi</taxon>
        <taxon>Dikarya</taxon>
        <taxon>Ascomycota</taxon>
        <taxon>Pezizomycotina</taxon>
        <taxon>Sordariomycetes</taxon>
        <taxon>Sordariomycetidae</taxon>
        <taxon>Ophiostomatales</taxon>
        <taxon>Ophiostomataceae</taxon>
        <taxon>Sporothrix</taxon>
    </lineage>
</organism>
<dbReference type="InterPro" id="IPR049551">
    <property type="entry name" value="PKS_DH_C"/>
</dbReference>
<dbReference type="InterPro" id="IPR049900">
    <property type="entry name" value="PKS_mFAS_DH"/>
</dbReference>
<dbReference type="SMART" id="SM00827">
    <property type="entry name" value="PKS_AT"/>
    <property type="match status" value="1"/>
</dbReference>
<accession>A0A0F2M3I7</accession>
<dbReference type="GO" id="GO:0004312">
    <property type="term" value="F:fatty acid synthase activity"/>
    <property type="evidence" value="ECO:0007669"/>
    <property type="project" value="TreeGrafter"/>
</dbReference>
<dbReference type="GO" id="GO:0016491">
    <property type="term" value="F:oxidoreductase activity"/>
    <property type="evidence" value="ECO:0007669"/>
    <property type="project" value="UniProtKB-KW"/>
</dbReference>
<evidence type="ECO:0000256" key="5">
    <source>
        <dbReference type="ARBA" id="ARBA00023268"/>
    </source>
</evidence>
<dbReference type="InterPro" id="IPR018201">
    <property type="entry name" value="Ketoacyl_synth_AS"/>
</dbReference>
<dbReference type="Gene3D" id="3.30.70.3290">
    <property type="match status" value="1"/>
</dbReference>
<dbReference type="VEuPathDB" id="FungiDB:SPSK_02911"/>
<feature type="domain" description="PKS/mFAS DH" evidence="8">
    <location>
        <begin position="951"/>
        <end position="1266"/>
    </location>
</feature>
<dbReference type="Gene3D" id="3.40.50.720">
    <property type="entry name" value="NAD(P)-binding Rossmann-like Domain"/>
    <property type="match status" value="2"/>
</dbReference>
<dbReference type="Pfam" id="PF23114">
    <property type="entry name" value="NAD-bd_HRPKS_sdrA"/>
    <property type="match status" value="1"/>
</dbReference>
<evidence type="ECO:0000256" key="3">
    <source>
        <dbReference type="ARBA" id="ARBA00022679"/>
    </source>
</evidence>
<dbReference type="InterPro" id="IPR050091">
    <property type="entry name" value="PKS_NRPS_Biosynth_Enz"/>
</dbReference>
<dbReference type="GO" id="GO:0004315">
    <property type="term" value="F:3-oxoacyl-[acyl-carrier-protein] synthase activity"/>
    <property type="evidence" value="ECO:0007669"/>
    <property type="project" value="InterPro"/>
</dbReference>
<dbReference type="InterPro" id="IPR056501">
    <property type="entry name" value="NAD-bd_HRPKS_sdrA"/>
</dbReference>
<evidence type="ECO:0000256" key="1">
    <source>
        <dbReference type="ARBA" id="ARBA00022450"/>
    </source>
</evidence>
<dbReference type="SMART" id="SM00822">
    <property type="entry name" value="PKS_KR"/>
    <property type="match status" value="1"/>
</dbReference>
<dbReference type="RefSeq" id="XP_016585392.1">
    <property type="nucleotide sequence ID" value="XM_016729759.1"/>
</dbReference>
<dbReference type="Pfam" id="PF21089">
    <property type="entry name" value="PKS_DH_N"/>
    <property type="match status" value="1"/>
</dbReference>
<dbReference type="Pfam" id="PF16197">
    <property type="entry name" value="KAsynt_C_assoc"/>
    <property type="match status" value="1"/>
</dbReference>
<dbReference type="Gene3D" id="3.40.47.10">
    <property type="match status" value="1"/>
</dbReference>
<comment type="caution">
    <text evidence="9">The sequence shown here is derived from an EMBL/GenBank/DDBJ whole genome shotgun (WGS) entry which is preliminary data.</text>
</comment>
<evidence type="ECO:0000256" key="6">
    <source>
        <dbReference type="PROSITE-ProRule" id="PRU01363"/>
    </source>
</evidence>
<dbReference type="GeneID" id="27665036"/>
<dbReference type="InterPro" id="IPR014030">
    <property type="entry name" value="Ketoacyl_synth_N"/>
</dbReference>